<keyword evidence="6 7" id="KW-0472">Membrane</keyword>
<dbReference type="Pfam" id="PF00528">
    <property type="entry name" value="BPD_transp_1"/>
    <property type="match status" value="1"/>
</dbReference>
<keyword evidence="2 7" id="KW-0813">Transport</keyword>
<accession>A0A2V3XXZ7</accession>
<keyword evidence="3" id="KW-1003">Cell membrane</keyword>
<dbReference type="AlphaFoldDB" id="A0A2V3XXZ7"/>
<evidence type="ECO:0000256" key="5">
    <source>
        <dbReference type="ARBA" id="ARBA00022989"/>
    </source>
</evidence>
<evidence type="ECO:0000256" key="6">
    <source>
        <dbReference type="ARBA" id="ARBA00023136"/>
    </source>
</evidence>
<dbReference type="CDD" id="cd06261">
    <property type="entry name" value="TM_PBP2"/>
    <property type="match status" value="1"/>
</dbReference>
<evidence type="ECO:0000256" key="1">
    <source>
        <dbReference type="ARBA" id="ARBA00004651"/>
    </source>
</evidence>
<dbReference type="InterPro" id="IPR035906">
    <property type="entry name" value="MetI-like_sf"/>
</dbReference>
<dbReference type="GO" id="GO:0005886">
    <property type="term" value="C:plasma membrane"/>
    <property type="evidence" value="ECO:0007669"/>
    <property type="project" value="UniProtKB-SubCell"/>
</dbReference>
<dbReference type="PANTHER" id="PTHR43744">
    <property type="entry name" value="ABC TRANSPORTER PERMEASE PROTEIN MG189-RELATED-RELATED"/>
    <property type="match status" value="1"/>
</dbReference>
<dbReference type="GO" id="GO:0055085">
    <property type="term" value="P:transmembrane transport"/>
    <property type="evidence" value="ECO:0007669"/>
    <property type="project" value="InterPro"/>
</dbReference>
<comment type="similarity">
    <text evidence="7">Belongs to the binding-protein-dependent transport system permease family.</text>
</comment>
<evidence type="ECO:0000256" key="2">
    <source>
        <dbReference type="ARBA" id="ARBA00022448"/>
    </source>
</evidence>
<keyword evidence="5 7" id="KW-1133">Transmembrane helix</keyword>
<keyword evidence="4 7" id="KW-0812">Transmembrane</keyword>
<dbReference type="EMBL" id="QJKD01000014">
    <property type="protein sequence ID" value="PXX49218.1"/>
    <property type="molecule type" value="Genomic_DNA"/>
</dbReference>
<dbReference type="Gene3D" id="1.10.3720.10">
    <property type="entry name" value="MetI-like"/>
    <property type="match status" value="1"/>
</dbReference>
<name>A0A2V3XXZ7_9FIRM</name>
<feature type="transmembrane region" description="Helical" evidence="7">
    <location>
        <begin position="186"/>
        <end position="208"/>
    </location>
</feature>
<evidence type="ECO:0000256" key="4">
    <source>
        <dbReference type="ARBA" id="ARBA00022692"/>
    </source>
</evidence>
<dbReference type="GeneID" id="86063705"/>
<gene>
    <name evidence="9" type="ORF">DFR60_1147</name>
</gene>
<dbReference type="PANTHER" id="PTHR43744:SF12">
    <property type="entry name" value="ABC TRANSPORTER PERMEASE PROTEIN MG189-RELATED"/>
    <property type="match status" value="1"/>
</dbReference>
<protein>
    <submittedName>
        <fullName evidence="9">Carbohydrate ABC transporter membrane protein 2 (CUT1 family)</fullName>
    </submittedName>
</protein>
<dbReference type="PROSITE" id="PS50928">
    <property type="entry name" value="ABC_TM1"/>
    <property type="match status" value="1"/>
</dbReference>
<evidence type="ECO:0000256" key="7">
    <source>
        <dbReference type="RuleBase" id="RU363032"/>
    </source>
</evidence>
<comment type="caution">
    <text evidence="9">The sequence shown here is derived from an EMBL/GenBank/DDBJ whole genome shotgun (WGS) entry which is preliminary data.</text>
</comment>
<evidence type="ECO:0000313" key="9">
    <source>
        <dbReference type="EMBL" id="PXX49218.1"/>
    </source>
</evidence>
<reference evidence="9 10" key="1">
    <citation type="submission" date="2018-05" db="EMBL/GenBank/DDBJ databases">
        <title>Genomic Encyclopedia of Type Strains, Phase IV (KMG-IV): sequencing the most valuable type-strain genomes for metagenomic binning, comparative biology and taxonomic classification.</title>
        <authorList>
            <person name="Goeker M."/>
        </authorList>
    </citation>
    <scope>NUCLEOTIDE SEQUENCE [LARGE SCALE GENOMIC DNA]</scope>
    <source>
        <strain evidence="9 10">DSM 24995</strain>
    </source>
</reference>
<feature type="transmembrane region" description="Helical" evidence="7">
    <location>
        <begin position="244"/>
        <end position="265"/>
    </location>
</feature>
<evidence type="ECO:0000259" key="8">
    <source>
        <dbReference type="PROSITE" id="PS50928"/>
    </source>
</evidence>
<dbReference type="Proteomes" id="UP000248057">
    <property type="component" value="Unassembled WGS sequence"/>
</dbReference>
<dbReference type="RefSeq" id="WP_110324883.1">
    <property type="nucleotide sequence ID" value="NZ_QJKD01000014.1"/>
</dbReference>
<feature type="transmembrane region" description="Helical" evidence="7">
    <location>
        <begin position="113"/>
        <end position="134"/>
    </location>
</feature>
<evidence type="ECO:0000256" key="3">
    <source>
        <dbReference type="ARBA" id="ARBA00022475"/>
    </source>
</evidence>
<sequence>MSKDIRVRNKMIRNILFYITVCLLVLLTVFPFLWMVSTSLKYDTQVFTNPIQWIPKPVNWNNYIRVWEEVPFLLFYRNTAVVSVFGTALQVFCCSLAAYAFSKLRFTGKNVLFGLFLATMMVPWHTIMLPQYVIMGKLKMLDKLSTLIMMQAFSAFGIFLMRQFFMGIPDELREAAKVDGAGEWIIFIQIIMPQAKAGMAALTIFTFVGQWNDYISPLIYLNSPEKYTIQLGLKMFAGAYTMEYALTMAGTLCAMIPIFVVYLFFEKQITQGIAFAGLKG</sequence>
<evidence type="ECO:0000313" key="10">
    <source>
        <dbReference type="Proteomes" id="UP000248057"/>
    </source>
</evidence>
<feature type="domain" description="ABC transmembrane type-1" evidence="8">
    <location>
        <begin position="76"/>
        <end position="265"/>
    </location>
</feature>
<comment type="subcellular location">
    <subcellularLocation>
        <location evidence="1 7">Cell membrane</location>
        <topology evidence="1 7">Multi-pass membrane protein</topology>
    </subcellularLocation>
</comment>
<feature type="transmembrane region" description="Helical" evidence="7">
    <location>
        <begin position="12"/>
        <end position="34"/>
    </location>
</feature>
<feature type="transmembrane region" description="Helical" evidence="7">
    <location>
        <begin position="146"/>
        <end position="165"/>
    </location>
</feature>
<proteinExistence type="inferred from homology"/>
<organism evidence="9 10">
    <name type="scientific">Hungatella effluvii</name>
    <dbReference type="NCBI Taxonomy" id="1096246"/>
    <lineage>
        <taxon>Bacteria</taxon>
        <taxon>Bacillati</taxon>
        <taxon>Bacillota</taxon>
        <taxon>Clostridia</taxon>
        <taxon>Lachnospirales</taxon>
        <taxon>Lachnospiraceae</taxon>
        <taxon>Hungatella</taxon>
    </lineage>
</organism>
<dbReference type="SUPFAM" id="SSF161098">
    <property type="entry name" value="MetI-like"/>
    <property type="match status" value="1"/>
</dbReference>
<keyword evidence="10" id="KW-1185">Reference proteome</keyword>
<feature type="transmembrane region" description="Helical" evidence="7">
    <location>
        <begin position="80"/>
        <end position="101"/>
    </location>
</feature>
<dbReference type="InterPro" id="IPR000515">
    <property type="entry name" value="MetI-like"/>
</dbReference>